<feature type="domain" description="NADP-dependent oxidoreductase" evidence="1">
    <location>
        <begin position="19"/>
        <end position="92"/>
    </location>
</feature>
<dbReference type="GO" id="GO:0016491">
    <property type="term" value="F:oxidoreductase activity"/>
    <property type="evidence" value="ECO:0007669"/>
    <property type="project" value="InterPro"/>
</dbReference>
<gene>
    <name evidence="2" type="ORF">AFUS01_LOCUS45078</name>
</gene>
<dbReference type="InterPro" id="IPR023210">
    <property type="entry name" value="NADP_OxRdtase_dom"/>
</dbReference>
<dbReference type="Proteomes" id="UP000708208">
    <property type="component" value="Unassembled WGS sequence"/>
</dbReference>
<organism evidence="2 3">
    <name type="scientific">Allacma fusca</name>
    <dbReference type="NCBI Taxonomy" id="39272"/>
    <lineage>
        <taxon>Eukaryota</taxon>
        <taxon>Metazoa</taxon>
        <taxon>Ecdysozoa</taxon>
        <taxon>Arthropoda</taxon>
        <taxon>Hexapoda</taxon>
        <taxon>Collembola</taxon>
        <taxon>Symphypleona</taxon>
        <taxon>Sminthuridae</taxon>
        <taxon>Allacma</taxon>
    </lineage>
</organism>
<dbReference type="EMBL" id="CAJVCH010570748">
    <property type="protein sequence ID" value="CAG7835745.1"/>
    <property type="molecule type" value="Genomic_DNA"/>
</dbReference>
<protein>
    <recommendedName>
        <fullName evidence="1">NADP-dependent oxidoreductase domain-containing protein</fullName>
    </recommendedName>
</protein>
<evidence type="ECO:0000313" key="2">
    <source>
        <dbReference type="EMBL" id="CAG7835745.1"/>
    </source>
</evidence>
<dbReference type="InterPro" id="IPR018170">
    <property type="entry name" value="Aldo/ket_reductase_CS"/>
</dbReference>
<accession>A0A8J2MC02</accession>
<dbReference type="Pfam" id="PF00248">
    <property type="entry name" value="Aldo_ket_red"/>
    <property type="match status" value="1"/>
</dbReference>
<sequence>MASKVPNIKLNNGKQVPILGFGTWKSKPREVTSAVKSAIDAGYRHIDCAPIYENEREVGQAISAKIKEGVVKREDLFITSKLWCDSHSKTAAAKIPPVTNQIEVSPYLTNIKHGGEVQEKCSTSYFTLGNSAQHHCHS</sequence>
<comment type="caution">
    <text evidence="2">The sequence shown here is derived from an EMBL/GenBank/DDBJ whole genome shotgun (WGS) entry which is preliminary data.</text>
</comment>
<dbReference type="AlphaFoldDB" id="A0A8J2MC02"/>
<keyword evidence="3" id="KW-1185">Reference proteome</keyword>
<proteinExistence type="predicted"/>
<dbReference type="InterPro" id="IPR020471">
    <property type="entry name" value="AKR"/>
</dbReference>
<dbReference type="PANTHER" id="PTHR11732">
    <property type="entry name" value="ALDO/KETO REDUCTASE"/>
    <property type="match status" value="1"/>
</dbReference>
<reference evidence="2" key="1">
    <citation type="submission" date="2021-06" db="EMBL/GenBank/DDBJ databases">
        <authorList>
            <person name="Hodson N. C."/>
            <person name="Mongue J. A."/>
            <person name="Jaron S. K."/>
        </authorList>
    </citation>
    <scope>NUCLEOTIDE SEQUENCE</scope>
</reference>
<evidence type="ECO:0000259" key="1">
    <source>
        <dbReference type="Pfam" id="PF00248"/>
    </source>
</evidence>
<name>A0A8J2MC02_9HEXA</name>
<dbReference type="PROSITE" id="PS00798">
    <property type="entry name" value="ALDOKETO_REDUCTASE_1"/>
    <property type="match status" value="1"/>
</dbReference>
<evidence type="ECO:0000313" key="3">
    <source>
        <dbReference type="Proteomes" id="UP000708208"/>
    </source>
</evidence>
<dbReference type="OrthoDB" id="416253at2759"/>